<feature type="region of interest" description="Disordered" evidence="1">
    <location>
        <begin position="193"/>
        <end position="215"/>
    </location>
</feature>
<keyword evidence="2" id="KW-1185">Reference proteome</keyword>
<evidence type="ECO:0000313" key="3">
    <source>
        <dbReference type="RefSeq" id="XP_016935115.1"/>
    </source>
</evidence>
<dbReference type="Proteomes" id="UP001652628">
    <property type="component" value="Chromosome X"/>
</dbReference>
<dbReference type="RefSeq" id="XP_016935115.1">
    <property type="nucleotide sequence ID" value="XM_017079626.4"/>
</dbReference>
<accession>A0AB39ZH75</accession>
<dbReference type="AlphaFoldDB" id="A0AB39ZH75"/>
<sequence>MAQQPSDKTKPKTDPKSRKLKFAGCCHLKDEALARLYKIDRLTDEELASVGLQRKSLIDDYRHLHELSQMRKWENGVRPARPAQTHRSRFSRMPQFRLQEYKPVKLYKFQLLNQLVHVMSFDKDSETIFNEKQFEFDADYHEDEEVQRLPAKERKRRRFESFCDHLDNMFICGDRNMAIDLVVDALIRLNRRRKLNPPTGPANPSRLLPVPRREY</sequence>
<proteinExistence type="predicted"/>
<organism evidence="2 3">
    <name type="scientific">Drosophila suzukii</name>
    <name type="common">Spotted-wing drosophila fruit fly</name>
    <dbReference type="NCBI Taxonomy" id="28584"/>
    <lineage>
        <taxon>Eukaryota</taxon>
        <taxon>Metazoa</taxon>
        <taxon>Ecdysozoa</taxon>
        <taxon>Arthropoda</taxon>
        <taxon>Hexapoda</taxon>
        <taxon>Insecta</taxon>
        <taxon>Pterygota</taxon>
        <taxon>Neoptera</taxon>
        <taxon>Endopterygota</taxon>
        <taxon>Diptera</taxon>
        <taxon>Brachycera</taxon>
        <taxon>Muscomorpha</taxon>
        <taxon>Ephydroidea</taxon>
        <taxon>Drosophilidae</taxon>
        <taxon>Drosophila</taxon>
        <taxon>Sophophora</taxon>
    </lineage>
</organism>
<gene>
    <name evidence="3" type="primary">LOC108013704</name>
</gene>
<protein>
    <submittedName>
        <fullName evidence="3">Uncharacterized protein</fullName>
    </submittedName>
</protein>
<evidence type="ECO:0000313" key="2">
    <source>
        <dbReference type="Proteomes" id="UP001652628"/>
    </source>
</evidence>
<evidence type="ECO:0000256" key="1">
    <source>
        <dbReference type="SAM" id="MobiDB-lite"/>
    </source>
</evidence>
<dbReference type="GeneID" id="108013704"/>
<name>A0AB39ZH75_DROSZ</name>
<reference evidence="3" key="1">
    <citation type="submission" date="2025-08" db="UniProtKB">
        <authorList>
            <consortium name="RefSeq"/>
        </authorList>
    </citation>
    <scope>IDENTIFICATION</scope>
</reference>